<dbReference type="OrthoDB" id="1451403at2"/>
<name>A0A5D0GAP4_9FLAO</name>
<evidence type="ECO:0000313" key="4">
    <source>
        <dbReference type="Proteomes" id="UP000324550"/>
    </source>
</evidence>
<feature type="signal peptide" evidence="2">
    <location>
        <begin position="1"/>
        <end position="22"/>
    </location>
</feature>
<protein>
    <recommendedName>
        <fullName evidence="5">CHRD domain-containing protein</fullName>
    </recommendedName>
</protein>
<reference evidence="3 4" key="1">
    <citation type="submission" date="2019-08" db="EMBL/GenBank/DDBJ databases">
        <title>Formosa sediminis sp. nov., isolated from marine sediment.</title>
        <authorList>
            <person name="Cao W.R."/>
        </authorList>
    </citation>
    <scope>NUCLEOTIDE SEQUENCE [LARGE SCALE GENOMIC DNA]</scope>
    <source>
        <strain evidence="3 4">1494</strain>
    </source>
</reference>
<gene>
    <name evidence="3" type="ORF">FVF61_06960</name>
</gene>
<accession>A0A5D0GAP4</accession>
<keyword evidence="2" id="KW-0732">Signal</keyword>
<proteinExistence type="inferred from homology"/>
<evidence type="ECO:0000256" key="2">
    <source>
        <dbReference type="SAM" id="SignalP"/>
    </source>
</evidence>
<dbReference type="GO" id="GO:0006801">
    <property type="term" value="P:superoxide metabolic process"/>
    <property type="evidence" value="ECO:0007669"/>
    <property type="project" value="InterPro"/>
</dbReference>
<organism evidence="3 4">
    <name type="scientific">Formosa maritima</name>
    <dbReference type="NCBI Taxonomy" id="2592046"/>
    <lineage>
        <taxon>Bacteria</taxon>
        <taxon>Pseudomonadati</taxon>
        <taxon>Bacteroidota</taxon>
        <taxon>Flavobacteriia</taxon>
        <taxon>Flavobacteriales</taxon>
        <taxon>Flavobacteriaceae</taxon>
        <taxon>Formosa</taxon>
    </lineage>
</organism>
<dbReference type="GO" id="GO:0046872">
    <property type="term" value="F:metal ion binding"/>
    <property type="evidence" value="ECO:0007669"/>
    <property type="project" value="InterPro"/>
</dbReference>
<dbReference type="RefSeq" id="WP_148454738.1">
    <property type="nucleotide sequence ID" value="NZ_VSFC01000032.1"/>
</dbReference>
<dbReference type="InterPro" id="IPR036423">
    <property type="entry name" value="SOD-like_Cu/Zn_dom_sf"/>
</dbReference>
<evidence type="ECO:0008006" key="5">
    <source>
        <dbReference type="Google" id="ProtNLM"/>
    </source>
</evidence>
<comment type="similarity">
    <text evidence="1">Belongs to the Cu-Zn superoxide dismutase family.</text>
</comment>
<dbReference type="Proteomes" id="UP000324550">
    <property type="component" value="Unassembled WGS sequence"/>
</dbReference>
<dbReference type="SUPFAM" id="SSF49329">
    <property type="entry name" value="Cu,Zn superoxide dismutase-like"/>
    <property type="match status" value="3"/>
</dbReference>
<feature type="chain" id="PRO_5023065057" description="CHRD domain-containing protein" evidence="2">
    <location>
        <begin position="23"/>
        <end position="398"/>
    </location>
</feature>
<keyword evidence="4" id="KW-1185">Reference proteome</keyword>
<dbReference type="EMBL" id="VSFC01000032">
    <property type="protein sequence ID" value="TYA56016.1"/>
    <property type="molecule type" value="Genomic_DNA"/>
</dbReference>
<evidence type="ECO:0000256" key="1">
    <source>
        <dbReference type="ARBA" id="ARBA00010457"/>
    </source>
</evidence>
<comment type="caution">
    <text evidence="3">The sequence shown here is derived from an EMBL/GenBank/DDBJ whole genome shotgun (WGS) entry which is preliminary data.</text>
</comment>
<evidence type="ECO:0000313" key="3">
    <source>
        <dbReference type="EMBL" id="TYA56016.1"/>
    </source>
</evidence>
<sequence length="398" mass="42347">MKHIFKSLFLVLPLVFLFNCSGDDNITPLPSSQISKSFSLSSIDDNNVSGIAKFIKNDDNSTTVELDFTAIPTGGSHPAHIHYNTAAEGGAIAITLGTVNGDTGFSTISFTTLDDGTPITYDELMSFDGYINVHESESQLNIIVAQGDIGQNELTGVSKTYTLGEKDIPGISGTAVFSERENGESLAVIQLLNTVIGELHPAHIHFNTAVEGGDIAFTFNSVNGETGKSYTNVKELDDATSFLYIDIIGFDGYINVHESDMNLDTIIAQGDIGENELTGDFISYNLNEVDMSGISGSATFYGRTSGEALAVILLQNTPIDGIHPAFMYSNDVDTPGTVLFSFSPVDGNTGISQTNLATLDDDTPFGFTDVLGVNGNIKVHLNNVQPTVIAQGNIGSND</sequence>
<dbReference type="AlphaFoldDB" id="A0A5D0GAP4"/>